<keyword evidence="4" id="KW-0812">Transmembrane</keyword>
<dbReference type="EMBL" id="LR796398">
    <property type="protein sequence ID" value="CAB4141854.1"/>
    <property type="molecule type" value="Genomic_DNA"/>
</dbReference>
<organism evidence="6">
    <name type="scientific">uncultured Caudovirales phage</name>
    <dbReference type="NCBI Taxonomy" id="2100421"/>
    <lineage>
        <taxon>Viruses</taxon>
        <taxon>Duplodnaviria</taxon>
        <taxon>Heunggongvirae</taxon>
        <taxon>Uroviricota</taxon>
        <taxon>Caudoviricetes</taxon>
        <taxon>Peduoviridae</taxon>
        <taxon>Maltschvirus</taxon>
        <taxon>Maltschvirus maltsch</taxon>
    </lineage>
</organism>
<dbReference type="PANTHER" id="PTHR37813:SF1">
    <property type="entry name" value="FELS-2 PROPHAGE PROTEIN"/>
    <property type="match status" value="1"/>
</dbReference>
<evidence type="ECO:0000256" key="2">
    <source>
        <dbReference type="ARBA" id="ARBA00022612"/>
    </source>
</evidence>
<keyword evidence="1" id="KW-1245">Viral tail assembly</keyword>
<feature type="coiled-coil region" evidence="3">
    <location>
        <begin position="938"/>
        <end position="988"/>
    </location>
</feature>
<sequence length="1340" mass="139903">MAVFTNELKLDVGPMLKSLTEAATKAETAGREIQDGLVAGIKAGSAEAKALSTAFAGVSASANKSVGELRNSIAAMIAAGKGSGDTFDALVLELKTADAEARKLKTALQEVDKLTVEVPVDVKPDAANIQSQTGKVKAQIADGFKGLGSSITGGIIGGGVAGAVQSGAQAIIGAFQSVIDTGSEFQTNIANLQAITGASGPVLDDLSNRARDLAKQFGGDATTQVQSFQTILSKFGPALADTPEALGTFSTNVNTLAKAAGLDAKGAVDALSNSMLQFGIDASDPAKLAAESGRFINVLAASAKEGAAEIPQVAEAILQAGVSAKGANLSFEETNAAIQALAIGGKVGSEAGVGLRNVLGLLIKQSGPGAAALKGVGLSVEGLGKTLTTQGLAAALKELRGGINKLGSDAEKAAFQATLFGSENAATAGILLQNADAITELTGKITGTQEAYKQAEINMATFSEFVSRAKANIGDFAISLFNAFSNVGAAFADVLGPSVGAAVEQIGGYFSELFDFVKPVLMAIGGAIFAGITVAIQVVAQTFQIVFGVAREVLGAFGDALRPLKDAILSVFGMDGAAGQGVDIMKVFTDALKFVGEVLSSIAGIITEVGGLIASVLVVPFQLLIGVVTTVISKFREWFGSQSESNKEADKGKGIIDRLREAFGNIRGTISGVTAAFQEVKRTIGDFFNALTSFDLRKAIDAFSGFGERIGDAYNQGFREINKTDEVAKAAETAATKVEESAKKIEKATAGKGSTEDAIKKAQELFAIREAILKTEQETATTAVLRQGLDKDAEKVALKKIELDTQRKLTQEYIKAFGAVTKLDEETGKERVVSLGFKADSKQLADVNTKVQNFFQQEVRLQAELSLKPEELEKTTAKSIKFFEESFKKNAKDLAEGAIDPVQFRTAVEGLRGSFGSLKQGLEEALKTPEVQASPALLAAYEEQILLVNQKLVEFNAEAVEAIDKANIDNAKKRIELNRATLQSLEEDEKANAAEIYRVKAELIDQETNLKLASLKSTGELRNAETKIILSEAAKQRAALDKTSKGTAGAFESVVGGVTSAIAGLDFTGAFDTLTDAASKAAEETVGALKAGTLDYQSAVDELANITVESTSFLDTVLQRVADSFAKIRDASIASLRDISKGFDGSQKAIDELINATANAAAAGFAQILLEGESFGKGFVLLMLDILDATIPALVALILGQSLAANPLLGAVVGAALIATLKAAVAVARSAAQGFESGGYTGNAGTKEVAGVVHGQEFVINARATKQFRPVLEEMNRGRLPMIDNGEFSAMRAELSAIRRRLDGMPNGIQGSQAVRLDVGFDNYIYERDRRRAALRGLRG</sequence>
<evidence type="ECO:0000313" key="6">
    <source>
        <dbReference type="EMBL" id="CAB4141854.1"/>
    </source>
</evidence>
<dbReference type="NCBIfam" id="TIGR01760">
    <property type="entry name" value="tape_meas_TP901"/>
    <property type="match status" value="1"/>
</dbReference>
<keyword evidence="4" id="KW-1133">Transmembrane helix</keyword>
<accession>A0A6J5M507</accession>
<keyword evidence="3" id="KW-0175">Coiled coil</keyword>
<name>A0A6J5M507_9CAUD</name>
<evidence type="ECO:0000256" key="1">
    <source>
        <dbReference type="ARBA" id="ARBA00022465"/>
    </source>
</evidence>
<evidence type="ECO:0000256" key="3">
    <source>
        <dbReference type="SAM" id="Coils"/>
    </source>
</evidence>
<evidence type="ECO:0000256" key="4">
    <source>
        <dbReference type="SAM" id="Phobius"/>
    </source>
</evidence>
<proteinExistence type="predicted"/>
<gene>
    <name evidence="6" type="ORF">UFOVP422_28</name>
</gene>
<feature type="transmembrane region" description="Helical" evidence="4">
    <location>
        <begin position="609"/>
        <end position="632"/>
    </location>
</feature>
<reference evidence="6" key="1">
    <citation type="submission" date="2020-04" db="EMBL/GenBank/DDBJ databases">
        <authorList>
            <person name="Chiriac C."/>
            <person name="Salcher M."/>
            <person name="Ghai R."/>
            <person name="Kavagutti S V."/>
        </authorList>
    </citation>
    <scope>NUCLEOTIDE SEQUENCE</scope>
</reference>
<evidence type="ECO:0000259" key="5">
    <source>
        <dbReference type="Pfam" id="PF10145"/>
    </source>
</evidence>
<dbReference type="InterPro" id="IPR010090">
    <property type="entry name" value="Phage_tape_meas"/>
</dbReference>
<dbReference type="PANTHER" id="PTHR37813">
    <property type="entry name" value="FELS-2 PROPHAGE PROTEIN"/>
    <property type="match status" value="1"/>
</dbReference>
<feature type="domain" description="Phage tail tape measure protein" evidence="5">
    <location>
        <begin position="211"/>
        <end position="421"/>
    </location>
</feature>
<keyword evidence="2" id="KW-1188">Viral release from host cell</keyword>
<dbReference type="Pfam" id="PF10145">
    <property type="entry name" value="PhageMin_Tail"/>
    <property type="match status" value="1"/>
</dbReference>
<dbReference type="GO" id="GO:0098003">
    <property type="term" value="P:viral tail assembly"/>
    <property type="evidence" value="ECO:0007669"/>
    <property type="project" value="UniProtKB-KW"/>
</dbReference>
<keyword evidence="4" id="KW-0472">Membrane</keyword>
<protein>
    <submittedName>
        <fullName evidence="6">Phage tail tape measure protein</fullName>
    </submittedName>
</protein>